<dbReference type="InterPro" id="IPR033985">
    <property type="entry name" value="SusD-like_N"/>
</dbReference>
<dbReference type="RefSeq" id="WP_022393031.1">
    <property type="nucleotide sequence ID" value="NZ_QRZF01000005.1"/>
</dbReference>
<evidence type="ECO:0000256" key="5">
    <source>
        <dbReference type="ARBA" id="ARBA00023237"/>
    </source>
</evidence>
<dbReference type="GO" id="GO:0009279">
    <property type="term" value="C:cell outer membrane"/>
    <property type="evidence" value="ECO:0007669"/>
    <property type="project" value="UniProtKB-SubCell"/>
</dbReference>
<dbReference type="Proteomes" id="UP000283850">
    <property type="component" value="Unassembled WGS sequence"/>
</dbReference>
<feature type="signal peptide" evidence="6">
    <location>
        <begin position="1"/>
        <end position="23"/>
    </location>
</feature>
<sequence>MKKLYTKLILGAALFSLSLTGCSDILNEQPRSSYDPTFFKTETGVMGGLTAMYAHLRQFYGQYYYAACQMPTDEYTFAWSADNNFKDIDLTEGVGNYAANTVRSDALWNAAFPNINTASGVIENGAEAGVSDALIAEARFFRAFDYFQLVQTFGGVPLDLGSGELKFNTTPMRYSIRNTVPEVYTKAVFPDLKLAIELLPETGRVTGGATKTLARLMLAKAYLTYGWWLESTIPTYPECPRTDPDGHDKAWYFQQAYNLAVEGIENPGPFKLLDYYYDVHLGSNDRNAEVLLYADHTESSEFYDGQSHSYFGGGAPGNQIVWFATWNYTLIRSTQKLSDGTSKEVESVQREAAQAYGRPWSCMAPPIGVFQNTFADKTNDSRYDGTFVTTFRGNWTKGSVSDNTLYNANGLAVHPGDAILTFLDEDPANEGDINYDSSAAKASAVAAGVMNGRSDYVIAPSHISRGRYPNLWKLGTYRTNNGDGLGEPNGGITRPVNIAYFSELFFVAAEAAVKGATTKTVTGTYANDGSARGLINIIRARAGKWRWDNNGNVAKQEDNSATMISLTPATIDINYILDERSREYFGEGMRWLDLVRTQKLIEYATTYEIGSGTNDGKPIGTMSVPGSHQKHTYTRNIKSNHYLRPIPTGQLNALEMTVEEKAAYQNPGY</sequence>
<organism evidence="9 10">
    <name type="scientific">Bacteroides intestinalis</name>
    <dbReference type="NCBI Taxonomy" id="329854"/>
    <lineage>
        <taxon>Bacteria</taxon>
        <taxon>Pseudomonadati</taxon>
        <taxon>Bacteroidota</taxon>
        <taxon>Bacteroidia</taxon>
        <taxon>Bacteroidales</taxon>
        <taxon>Bacteroidaceae</taxon>
        <taxon>Bacteroides</taxon>
    </lineage>
</organism>
<dbReference type="Pfam" id="PF14322">
    <property type="entry name" value="SusD-like_3"/>
    <property type="match status" value="1"/>
</dbReference>
<evidence type="ECO:0000256" key="1">
    <source>
        <dbReference type="ARBA" id="ARBA00004442"/>
    </source>
</evidence>
<evidence type="ECO:0000259" key="7">
    <source>
        <dbReference type="Pfam" id="PF07980"/>
    </source>
</evidence>
<evidence type="ECO:0000256" key="6">
    <source>
        <dbReference type="SAM" id="SignalP"/>
    </source>
</evidence>
<evidence type="ECO:0000256" key="2">
    <source>
        <dbReference type="ARBA" id="ARBA00006275"/>
    </source>
</evidence>
<evidence type="ECO:0000313" key="9">
    <source>
        <dbReference type="EMBL" id="RGV54673.1"/>
    </source>
</evidence>
<comment type="similarity">
    <text evidence="2">Belongs to the SusD family.</text>
</comment>
<comment type="caution">
    <text evidence="9">The sequence shown here is derived from an EMBL/GenBank/DDBJ whole genome shotgun (WGS) entry which is preliminary data.</text>
</comment>
<protein>
    <submittedName>
        <fullName evidence="9">RagB/SusD family nutrient uptake outer membrane protein</fullName>
    </submittedName>
</protein>
<reference evidence="9 10" key="1">
    <citation type="submission" date="2018-08" db="EMBL/GenBank/DDBJ databases">
        <title>A genome reference for cultivated species of the human gut microbiota.</title>
        <authorList>
            <person name="Zou Y."/>
            <person name="Xue W."/>
            <person name="Luo G."/>
        </authorList>
    </citation>
    <scope>NUCLEOTIDE SEQUENCE [LARGE SCALE GENOMIC DNA]</scope>
    <source>
        <strain evidence="9 10">AF14-32</strain>
    </source>
</reference>
<comment type="subcellular location">
    <subcellularLocation>
        <location evidence="1">Cell outer membrane</location>
    </subcellularLocation>
</comment>
<keyword evidence="5" id="KW-0998">Cell outer membrane</keyword>
<dbReference type="PROSITE" id="PS51257">
    <property type="entry name" value="PROKAR_LIPOPROTEIN"/>
    <property type="match status" value="1"/>
</dbReference>
<dbReference type="SUPFAM" id="SSF48452">
    <property type="entry name" value="TPR-like"/>
    <property type="match status" value="1"/>
</dbReference>
<keyword evidence="4" id="KW-0472">Membrane</keyword>
<accession>A0A412YBA3</accession>
<keyword evidence="3 6" id="KW-0732">Signal</keyword>
<feature type="domain" description="SusD-like N-terminal" evidence="8">
    <location>
        <begin position="28"/>
        <end position="223"/>
    </location>
</feature>
<dbReference type="AlphaFoldDB" id="A0A412YBA3"/>
<dbReference type="Pfam" id="PF07980">
    <property type="entry name" value="SusD_RagB"/>
    <property type="match status" value="1"/>
</dbReference>
<gene>
    <name evidence="9" type="ORF">DWW10_09205</name>
</gene>
<evidence type="ECO:0000259" key="8">
    <source>
        <dbReference type="Pfam" id="PF14322"/>
    </source>
</evidence>
<feature type="chain" id="PRO_5019553849" evidence="6">
    <location>
        <begin position="24"/>
        <end position="669"/>
    </location>
</feature>
<evidence type="ECO:0000256" key="3">
    <source>
        <dbReference type="ARBA" id="ARBA00022729"/>
    </source>
</evidence>
<evidence type="ECO:0000313" key="10">
    <source>
        <dbReference type="Proteomes" id="UP000283850"/>
    </source>
</evidence>
<dbReference type="InterPro" id="IPR012944">
    <property type="entry name" value="SusD_RagB_dom"/>
</dbReference>
<proteinExistence type="inferred from homology"/>
<dbReference type="Gene3D" id="1.25.40.390">
    <property type="match status" value="1"/>
</dbReference>
<name>A0A412YBA3_9BACE</name>
<feature type="domain" description="RagB/SusD" evidence="7">
    <location>
        <begin position="399"/>
        <end position="669"/>
    </location>
</feature>
<evidence type="ECO:0000256" key="4">
    <source>
        <dbReference type="ARBA" id="ARBA00023136"/>
    </source>
</evidence>
<dbReference type="InterPro" id="IPR011990">
    <property type="entry name" value="TPR-like_helical_dom_sf"/>
</dbReference>
<dbReference type="EMBL" id="QRZF01000005">
    <property type="protein sequence ID" value="RGV54673.1"/>
    <property type="molecule type" value="Genomic_DNA"/>
</dbReference>